<evidence type="ECO:0000256" key="5">
    <source>
        <dbReference type="SAM" id="Phobius"/>
    </source>
</evidence>
<dbReference type="Pfam" id="PF13520">
    <property type="entry name" value="AA_permease_2"/>
    <property type="match status" value="1"/>
</dbReference>
<accession>A0A381ZGP4</accession>
<feature type="transmembrane region" description="Helical" evidence="5">
    <location>
        <begin position="168"/>
        <end position="185"/>
    </location>
</feature>
<feature type="transmembrane region" description="Helical" evidence="5">
    <location>
        <begin position="205"/>
        <end position="224"/>
    </location>
</feature>
<keyword evidence="3 5" id="KW-1133">Transmembrane helix</keyword>
<keyword evidence="4 5" id="KW-0472">Membrane</keyword>
<keyword evidence="2 5" id="KW-0812">Transmembrane</keyword>
<dbReference type="PANTHER" id="PTHR11785:SF512">
    <property type="entry name" value="SOBREMESA, ISOFORM B"/>
    <property type="match status" value="1"/>
</dbReference>
<feature type="transmembrane region" description="Helical" evidence="5">
    <location>
        <begin position="91"/>
        <end position="119"/>
    </location>
</feature>
<organism evidence="6">
    <name type="scientific">marine metagenome</name>
    <dbReference type="NCBI Taxonomy" id="408172"/>
    <lineage>
        <taxon>unclassified sequences</taxon>
        <taxon>metagenomes</taxon>
        <taxon>ecological metagenomes</taxon>
    </lineage>
</organism>
<evidence type="ECO:0000313" key="6">
    <source>
        <dbReference type="EMBL" id="SVA88488.1"/>
    </source>
</evidence>
<reference evidence="6" key="1">
    <citation type="submission" date="2018-05" db="EMBL/GenBank/DDBJ databases">
        <authorList>
            <person name="Lanie J.A."/>
            <person name="Ng W.-L."/>
            <person name="Kazmierczak K.M."/>
            <person name="Andrzejewski T.M."/>
            <person name="Davidsen T.M."/>
            <person name="Wayne K.J."/>
            <person name="Tettelin H."/>
            <person name="Glass J.I."/>
            <person name="Rusch D."/>
            <person name="Podicherti R."/>
            <person name="Tsui H.-C.T."/>
            <person name="Winkler M.E."/>
        </authorList>
    </citation>
    <scope>NUCLEOTIDE SEQUENCE</scope>
</reference>
<protein>
    <recommendedName>
        <fullName evidence="7">Amino acid permease/ SLC12A domain-containing protein</fullName>
    </recommendedName>
</protein>
<sequence length="371" mass="39823">MSDTEETSLVKGLGPLEATTIIVGGTIGSGIFRAPNEIAQAVGSPGMSMVVWIVCGIIAICGGLCIAEMGSMMPRTGGAYVYLREAYRRRWVSFIYGWSAFWLVWPVSIAAVANVFATYLNEVVQYTTGISLGTWEERFVAVACVALLTVINYVGVRFGGQVTNLFTYLKVAALGGLILLGIVLAEKGSMSHFSPLWGSDADSGFSFGAFGAAMVTGLFAYEGWTFSSYVAGETKNPRRNLPLSIISGVLFVMGIYLLANFIYIYVLPFDQFQASNAVASEVMQTLIGDTGGLIISIGVMCSTFGGVNVQILVAPRIFYALAKDGLFFESVAKVHPKFRTPSNSILWQGTLACCFALSGQYDEIISYGAFT</sequence>
<comment type="subcellular location">
    <subcellularLocation>
        <location evidence="1">Membrane</location>
        <topology evidence="1">Multi-pass membrane protein</topology>
    </subcellularLocation>
</comment>
<feature type="transmembrane region" description="Helical" evidence="5">
    <location>
        <begin position="293"/>
        <end position="313"/>
    </location>
</feature>
<dbReference type="InterPro" id="IPR050598">
    <property type="entry name" value="AminoAcid_Transporter"/>
</dbReference>
<feature type="transmembrane region" description="Helical" evidence="5">
    <location>
        <begin position="245"/>
        <end position="266"/>
    </location>
</feature>
<dbReference type="AlphaFoldDB" id="A0A381ZGP4"/>
<evidence type="ECO:0000256" key="4">
    <source>
        <dbReference type="ARBA" id="ARBA00023136"/>
    </source>
</evidence>
<name>A0A381ZGP4_9ZZZZ</name>
<dbReference type="PANTHER" id="PTHR11785">
    <property type="entry name" value="AMINO ACID TRANSPORTER"/>
    <property type="match status" value="1"/>
</dbReference>
<dbReference type="EMBL" id="UINC01021279">
    <property type="protein sequence ID" value="SVA88488.1"/>
    <property type="molecule type" value="Genomic_DNA"/>
</dbReference>
<gene>
    <name evidence="6" type="ORF">METZ01_LOCUS141342</name>
</gene>
<feature type="transmembrane region" description="Helical" evidence="5">
    <location>
        <begin position="49"/>
        <end position="70"/>
    </location>
</feature>
<evidence type="ECO:0000256" key="2">
    <source>
        <dbReference type="ARBA" id="ARBA00022692"/>
    </source>
</evidence>
<dbReference type="PIRSF" id="PIRSF006060">
    <property type="entry name" value="AA_transporter"/>
    <property type="match status" value="1"/>
</dbReference>
<dbReference type="GO" id="GO:0015179">
    <property type="term" value="F:L-amino acid transmembrane transporter activity"/>
    <property type="evidence" value="ECO:0007669"/>
    <property type="project" value="TreeGrafter"/>
</dbReference>
<dbReference type="Gene3D" id="1.20.1740.10">
    <property type="entry name" value="Amino acid/polyamine transporter I"/>
    <property type="match status" value="1"/>
</dbReference>
<evidence type="ECO:0000256" key="3">
    <source>
        <dbReference type="ARBA" id="ARBA00022989"/>
    </source>
</evidence>
<feature type="transmembrane region" description="Helical" evidence="5">
    <location>
        <begin position="139"/>
        <end position="156"/>
    </location>
</feature>
<dbReference type="InterPro" id="IPR002293">
    <property type="entry name" value="AA/rel_permease1"/>
</dbReference>
<evidence type="ECO:0000256" key="1">
    <source>
        <dbReference type="ARBA" id="ARBA00004141"/>
    </source>
</evidence>
<proteinExistence type="predicted"/>
<evidence type="ECO:0008006" key="7">
    <source>
        <dbReference type="Google" id="ProtNLM"/>
    </source>
</evidence>
<feature type="non-terminal residue" evidence="6">
    <location>
        <position position="371"/>
    </location>
</feature>
<dbReference type="GO" id="GO:0016020">
    <property type="term" value="C:membrane"/>
    <property type="evidence" value="ECO:0007669"/>
    <property type="project" value="UniProtKB-SubCell"/>
</dbReference>